<comment type="similarity">
    <text evidence="1">Belongs to the aldo/keto reductase family.</text>
</comment>
<dbReference type="RefSeq" id="XP_067924418.1">
    <property type="nucleotide sequence ID" value="XM_068063608.1"/>
</dbReference>
<feature type="compositionally biased region" description="Low complexity" evidence="4">
    <location>
        <begin position="445"/>
        <end position="473"/>
    </location>
</feature>
<feature type="compositionally biased region" description="Low complexity" evidence="4">
    <location>
        <begin position="202"/>
        <end position="216"/>
    </location>
</feature>
<dbReference type="VEuPathDB" id="ToxoDB:CSUI_003410"/>
<keyword evidence="7" id="KW-1185">Reference proteome</keyword>
<accession>A0A2C6KFF0</accession>
<feature type="compositionally biased region" description="Low complexity" evidence="4">
    <location>
        <begin position="325"/>
        <end position="347"/>
    </location>
</feature>
<dbReference type="GO" id="GO:0016616">
    <property type="term" value="F:oxidoreductase activity, acting on the CH-OH group of donors, NAD or NADP as acceptor"/>
    <property type="evidence" value="ECO:0007669"/>
    <property type="project" value="UniProtKB-ARBA"/>
</dbReference>
<dbReference type="InterPro" id="IPR023210">
    <property type="entry name" value="NADP_OxRdtase_dom"/>
</dbReference>
<feature type="region of interest" description="Disordered" evidence="4">
    <location>
        <begin position="317"/>
        <end position="504"/>
    </location>
</feature>
<organism evidence="6 7">
    <name type="scientific">Cystoisospora suis</name>
    <dbReference type="NCBI Taxonomy" id="483139"/>
    <lineage>
        <taxon>Eukaryota</taxon>
        <taxon>Sar</taxon>
        <taxon>Alveolata</taxon>
        <taxon>Apicomplexa</taxon>
        <taxon>Conoidasida</taxon>
        <taxon>Coccidia</taxon>
        <taxon>Eucoccidiorida</taxon>
        <taxon>Eimeriorina</taxon>
        <taxon>Sarcocystidae</taxon>
        <taxon>Cystoisospora</taxon>
    </lineage>
</organism>
<evidence type="ECO:0000313" key="6">
    <source>
        <dbReference type="EMBL" id="PHJ22741.1"/>
    </source>
</evidence>
<dbReference type="GeneID" id="94426819"/>
<feature type="compositionally biased region" description="Low complexity" evidence="4">
    <location>
        <begin position="294"/>
        <end position="304"/>
    </location>
</feature>
<feature type="region of interest" description="Disordered" evidence="4">
    <location>
        <begin position="1"/>
        <end position="304"/>
    </location>
</feature>
<evidence type="ECO:0000256" key="4">
    <source>
        <dbReference type="SAM" id="MobiDB-lite"/>
    </source>
</evidence>
<feature type="compositionally biased region" description="Low complexity" evidence="4">
    <location>
        <begin position="81"/>
        <end position="102"/>
    </location>
</feature>
<feature type="compositionally biased region" description="Low complexity" evidence="4">
    <location>
        <begin position="394"/>
        <end position="427"/>
    </location>
</feature>
<evidence type="ECO:0000259" key="5">
    <source>
        <dbReference type="Pfam" id="PF00248"/>
    </source>
</evidence>
<comment type="caution">
    <text evidence="6">The sequence shown here is derived from an EMBL/GenBank/DDBJ whole genome shotgun (WGS) entry which is preliminary data.</text>
</comment>
<feature type="compositionally biased region" description="Polar residues" evidence="4">
    <location>
        <begin position="157"/>
        <end position="171"/>
    </location>
</feature>
<protein>
    <submittedName>
        <fullName evidence="6">Aldose reductase</fullName>
    </submittedName>
</protein>
<dbReference type="PANTHER" id="PTHR43827:SF3">
    <property type="entry name" value="NADP-DEPENDENT OXIDOREDUCTASE DOMAIN-CONTAINING PROTEIN"/>
    <property type="match status" value="1"/>
</dbReference>
<feature type="compositionally biased region" description="Polar residues" evidence="4">
    <location>
        <begin position="42"/>
        <end position="55"/>
    </location>
</feature>
<dbReference type="Gene3D" id="3.20.20.100">
    <property type="entry name" value="NADP-dependent oxidoreductase domain"/>
    <property type="match status" value="1"/>
</dbReference>
<dbReference type="InterPro" id="IPR020471">
    <property type="entry name" value="AKR"/>
</dbReference>
<dbReference type="PANTHER" id="PTHR43827">
    <property type="entry name" value="2,5-DIKETO-D-GLUCONIC ACID REDUCTASE"/>
    <property type="match status" value="1"/>
</dbReference>
<reference evidence="6 7" key="1">
    <citation type="journal article" date="2017" name="Int. J. Parasitol.">
        <title>The genome of the protozoan parasite Cystoisospora suis and a reverse vaccinology approach to identify vaccine candidates.</title>
        <authorList>
            <person name="Palmieri N."/>
            <person name="Shrestha A."/>
            <person name="Ruttkowski B."/>
            <person name="Beck T."/>
            <person name="Vogl C."/>
            <person name="Tomley F."/>
            <person name="Blake D.P."/>
            <person name="Joachim A."/>
        </authorList>
    </citation>
    <scope>NUCLEOTIDE SEQUENCE [LARGE SCALE GENOMIC DNA]</scope>
    <source>
        <strain evidence="6 7">Wien I</strain>
    </source>
</reference>
<dbReference type="InterPro" id="IPR036812">
    <property type="entry name" value="NAD(P)_OxRdtase_dom_sf"/>
</dbReference>
<gene>
    <name evidence="6" type="ORF">CSUI_003410</name>
</gene>
<dbReference type="EMBL" id="MIGC01001518">
    <property type="protein sequence ID" value="PHJ22741.1"/>
    <property type="molecule type" value="Genomic_DNA"/>
</dbReference>
<dbReference type="AlphaFoldDB" id="A0A2C6KFF0"/>
<evidence type="ECO:0000256" key="2">
    <source>
        <dbReference type="ARBA" id="ARBA00022857"/>
    </source>
</evidence>
<proteinExistence type="inferred from homology"/>
<feature type="compositionally biased region" description="Low complexity" evidence="4">
    <location>
        <begin position="270"/>
        <end position="281"/>
    </location>
</feature>
<evidence type="ECO:0000256" key="1">
    <source>
        <dbReference type="ARBA" id="ARBA00007905"/>
    </source>
</evidence>
<sequence>MPSIRELLFSATPTLWRKQHHHSQTAGRNSSLLSVEEDTPPEATTITGSLRTPSTPGKPHFSSSASSDLSRSSSKLRRAVPPQHSSTPSPPCSTRSSPCLQQRQEEEEEREGGQEIGGGHHGDSQGHIQEHYSVRNENTGRRSHLDHLHTSTSSISNTPRTMPSSAATSPSFDAELLKEHSSLSSPSQPDKKSHSSKKRNSSARNLFSSSSCTPSSYEEDDAPHDRKTSAIRVNGVPLSKSVEGEGHSSSHHSTSFCTSSSSPDLLTKDSTASDLSPSSSSFLHKPLDQKGLVTSSPSSSSLKLSKSTASLFSLFRSSKGGGGASSSASSPSGSSSSSKGQTSQGRSLSPALPENEGGHSSSSLSPFAPSTCLSGGRYRSSHPLSKHDMQNGTLPIHASGLSSSSSAILISPTPSPNAASVSSSASSRGKTVGAGEGDDDAIVNSSSSSSGKKSSCLHASATIAGGTSSSSPARGVKKLPKAQSHHGHSHSHTSPRSLPNPFFHRLHHSHHQGWMQEVSPRPPSKYPYPLCAPLRNGVLFPLLGLGTYRLHGDECMQTVKMAAALRQYMLIDTASVYRNEEEVGKALRDAAAQGLPWQLYLRDDTEVNIRCRKESSNLAVFITSKISPKDVAGGRQHAYESILMSMKRLGIEQIDLYLIHWPGVRGHKASSRQNRRLRHECWLALEQLYKEK</sequence>
<dbReference type="Proteomes" id="UP000221165">
    <property type="component" value="Unassembled WGS sequence"/>
</dbReference>
<dbReference type="OrthoDB" id="416253at2759"/>
<evidence type="ECO:0000313" key="7">
    <source>
        <dbReference type="Proteomes" id="UP000221165"/>
    </source>
</evidence>
<feature type="compositionally biased region" description="Polar residues" evidence="4">
    <location>
        <begin position="24"/>
        <end position="33"/>
    </location>
</feature>
<keyword evidence="3" id="KW-0560">Oxidoreductase</keyword>
<keyword evidence="2" id="KW-0521">NADP</keyword>
<dbReference type="SUPFAM" id="SSF51430">
    <property type="entry name" value="NAD(P)-linked oxidoreductase"/>
    <property type="match status" value="1"/>
</dbReference>
<feature type="compositionally biased region" description="Low complexity" evidence="4">
    <location>
        <begin position="62"/>
        <end position="73"/>
    </location>
</feature>
<feature type="compositionally biased region" description="Basic and acidic residues" evidence="4">
    <location>
        <begin position="118"/>
        <end position="149"/>
    </location>
</feature>
<feature type="non-terminal residue" evidence="6">
    <location>
        <position position="692"/>
    </location>
</feature>
<feature type="compositionally biased region" description="Basic residues" evidence="4">
    <location>
        <begin position="475"/>
        <end position="493"/>
    </location>
</feature>
<feature type="compositionally biased region" description="Low complexity" evidence="4">
    <location>
        <begin position="251"/>
        <end position="262"/>
    </location>
</feature>
<evidence type="ECO:0000256" key="3">
    <source>
        <dbReference type="ARBA" id="ARBA00023002"/>
    </source>
</evidence>
<feature type="domain" description="NADP-dependent oxidoreductase" evidence="5">
    <location>
        <begin position="543"/>
        <end position="691"/>
    </location>
</feature>
<name>A0A2C6KFF0_9APIC</name>
<dbReference type="Pfam" id="PF00248">
    <property type="entry name" value="Aldo_ket_red"/>
    <property type="match status" value="1"/>
</dbReference>